<dbReference type="RefSeq" id="WP_183356848.1">
    <property type="nucleotide sequence ID" value="NZ_BLXX01000029.1"/>
</dbReference>
<keyword evidence="3" id="KW-1185">Reference proteome</keyword>
<evidence type="ECO:0008006" key="4">
    <source>
        <dbReference type="Google" id="ProtNLM"/>
    </source>
</evidence>
<evidence type="ECO:0000256" key="1">
    <source>
        <dbReference type="SAM" id="SignalP"/>
    </source>
</evidence>
<name>A0A6V8MPZ5_9BACT</name>
<reference evidence="3" key="1">
    <citation type="submission" date="2020-06" db="EMBL/GenBank/DDBJ databases">
        <title>Draft genomic sequence of Geomonas sp. Red330.</title>
        <authorList>
            <person name="Itoh H."/>
            <person name="Zhenxing X."/>
            <person name="Ushijima N."/>
            <person name="Masuda Y."/>
            <person name="Shiratori Y."/>
            <person name="Senoo K."/>
        </authorList>
    </citation>
    <scope>NUCLEOTIDE SEQUENCE [LARGE SCALE GENOMIC DNA]</scope>
    <source>
        <strain evidence="3">Red330</strain>
    </source>
</reference>
<evidence type="ECO:0000313" key="3">
    <source>
        <dbReference type="Proteomes" id="UP000556026"/>
    </source>
</evidence>
<keyword evidence="1" id="KW-0732">Signal</keyword>
<sequence>MKRSAIIGIWFVLLGTLLLSSTVCAADPVPGGTTLANESEVSTLPPRGKVVSDTAPPKAVVGMIWVDSTCNIEYIFDGSSWIPHTVTDQPAQ</sequence>
<dbReference type="AlphaFoldDB" id="A0A6V8MPZ5"/>
<feature type="signal peptide" evidence="1">
    <location>
        <begin position="1"/>
        <end position="25"/>
    </location>
</feature>
<feature type="chain" id="PRO_5028473286" description="Lipoprotein" evidence="1">
    <location>
        <begin position="26"/>
        <end position="92"/>
    </location>
</feature>
<organism evidence="2 3">
    <name type="scientific">Geomonas silvestris</name>
    <dbReference type="NCBI Taxonomy" id="2740184"/>
    <lineage>
        <taxon>Bacteria</taxon>
        <taxon>Pseudomonadati</taxon>
        <taxon>Thermodesulfobacteriota</taxon>
        <taxon>Desulfuromonadia</taxon>
        <taxon>Geobacterales</taxon>
        <taxon>Geobacteraceae</taxon>
        <taxon>Geomonas</taxon>
    </lineage>
</organism>
<gene>
    <name evidence="2" type="ORF">GMST_43960</name>
</gene>
<accession>A0A6V8MPZ5</accession>
<proteinExistence type="predicted"/>
<protein>
    <recommendedName>
        <fullName evidence="4">Lipoprotein</fullName>
    </recommendedName>
</protein>
<evidence type="ECO:0000313" key="2">
    <source>
        <dbReference type="EMBL" id="GFO62071.1"/>
    </source>
</evidence>
<dbReference type="EMBL" id="BLXX01000029">
    <property type="protein sequence ID" value="GFO62071.1"/>
    <property type="molecule type" value="Genomic_DNA"/>
</dbReference>
<comment type="caution">
    <text evidence="2">The sequence shown here is derived from an EMBL/GenBank/DDBJ whole genome shotgun (WGS) entry which is preliminary data.</text>
</comment>
<dbReference type="Proteomes" id="UP000556026">
    <property type="component" value="Unassembled WGS sequence"/>
</dbReference>